<name>B4MJS4_DROWI</name>
<dbReference type="SUPFAM" id="SSF56574">
    <property type="entry name" value="Serpins"/>
    <property type="match status" value="1"/>
</dbReference>
<dbReference type="PANTHER" id="PTHR11461">
    <property type="entry name" value="SERINE PROTEASE INHIBITOR, SERPIN"/>
    <property type="match status" value="1"/>
</dbReference>
<accession>B4MJS4</accession>
<feature type="domain" description="Serpin" evidence="5">
    <location>
        <begin position="15"/>
        <end position="382"/>
    </location>
</feature>
<dbReference type="Gene3D" id="3.30.497.10">
    <property type="entry name" value="Antithrombin, subunit I, domain 2"/>
    <property type="match status" value="1"/>
</dbReference>
<dbReference type="AlphaFoldDB" id="B4MJS4"/>
<dbReference type="eggNOG" id="KOG2392">
    <property type="taxonomic scope" value="Eukaryota"/>
</dbReference>
<protein>
    <recommendedName>
        <fullName evidence="5">Serpin domain-containing protein</fullName>
    </recommendedName>
</protein>
<dbReference type="InterPro" id="IPR023796">
    <property type="entry name" value="Serpin_dom"/>
</dbReference>
<dbReference type="OrthoDB" id="671595at2759"/>
<dbReference type="EMBL" id="CH963846">
    <property type="protein sequence ID" value="EDW72363.1"/>
    <property type="molecule type" value="Genomic_DNA"/>
</dbReference>
<evidence type="ECO:0000256" key="4">
    <source>
        <dbReference type="RuleBase" id="RU000411"/>
    </source>
</evidence>
<organism evidence="6 7">
    <name type="scientific">Drosophila willistoni</name>
    <name type="common">Fruit fly</name>
    <dbReference type="NCBI Taxonomy" id="7260"/>
    <lineage>
        <taxon>Eukaryota</taxon>
        <taxon>Metazoa</taxon>
        <taxon>Ecdysozoa</taxon>
        <taxon>Arthropoda</taxon>
        <taxon>Hexapoda</taxon>
        <taxon>Insecta</taxon>
        <taxon>Pterygota</taxon>
        <taxon>Neoptera</taxon>
        <taxon>Endopterygota</taxon>
        <taxon>Diptera</taxon>
        <taxon>Brachycera</taxon>
        <taxon>Muscomorpha</taxon>
        <taxon>Ephydroidea</taxon>
        <taxon>Drosophilidae</taxon>
        <taxon>Drosophila</taxon>
        <taxon>Sophophora</taxon>
    </lineage>
</organism>
<dbReference type="GO" id="GO:0004867">
    <property type="term" value="F:serine-type endopeptidase inhibitor activity"/>
    <property type="evidence" value="ECO:0007669"/>
    <property type="project" value="UniProtKB-KW"/>
</dbReference>
<dbReference type="InParanoid" id="B4MJS4"/>
<dbReference type="Proteomes" id="UP000007798">
    <property type="component" value="Unassembled WGS sequence"/>
</dbReference>
<dbReference type="SMR" id="B4MJS4"/>
<keyword evidence="7" id="KW-1185">Reference proteome</keyword>
<dbReference type="InterPro" id="IPR036186">
    <property type="entry name" value="Serpin_sf"/>
</dbReference>
<dbReference type="CDD" id="cd19954">
    <property type="entry name" value="serpin42Dd-like_insects"/>
    <property type="match status" value="1"/>
</dbReference>
<dbReference type="GO" id="GO:0005615">
    <property type="term" value="C:extracellular space"/>
    <property type="evidence" value="ECO:0007669"/>
    <property type="project" value="InterPro"/>
</dbReference>
<dbReference type="Gene3D" id="2.30.39.10">
    <property type="entry name" value="Alpha-1-antitrypsin, domain 1"/>
    <property type="match status" value="1"/>
</dbReference>
<keyword evidence="2" id="KW-0646">Protease inhibitor</keyword>
<dbReference type="InterPro" id="IPR000215">
    <property type="entry name" value="Serpin_fam"/>
</dbReference>
<evidence type="ECO:0000256" key="1">
    <source>
        <dbReference type="ARBA" id="ARBA00009500"/>
    </source>
</evidence>
<sequence length="422" mass="47239">MSQSQSHDSRNSFSRNLYDVVARHAVGSCQSQGVNMVISPASIQSCFTLAFMGAAGSTADELRRGLNLGLGDKYNIARAFGEFWTTNCNYGEKGPILKSLNSLYVNNTLSLQPEFNDLAKDFFRAKAESVNFADALAVIKQINLWVEQQTDGKIKDLLQPDVVNMETSAILINALYFKGKWLKPFTPETTLRDDFYVDLGQRVDVDMMYQEDKFKYVELPELKARAVQLPYENSDISMLIILPNDISGLSSLEKMLKTVHLPDIEQRMSMEDVEIAMPKFTIEFDLDLKDILKKLGILEIFGNKANLSLLFATKKPQRISAAKHRGYIAVNEAGSEAAAVTFMKIVPMMLNMNKKSFKVDHPFVFYIRNNQAVFFAGRYVMPGEHRVSAIIKEECGGAANDSLHASNNTLYSKATKSVKSAK</sequence>
<dbReference type="Pfam" id="PF00079">
    <property type="entry name" value="Serpin"/>
    <property type="match status" value="1"/>
</dbReference>
<dbReference type="InterPro" id="IPR042185">
    <property type="entry name" value="Serpin_sf_2"/>
</dbReference>
<gene>
    <name evidence="6" type="primary">Dwil\GK20885</name>
    <name evidence="6" type="ORF">Dwil_GK20885</name>
</gene>
<dbReference type="PhylomeDB" id="B4MJS4"/>
<comment type="similarity">
    <text evidence="1 4">Belongs to the serpin family.</text>
</comment>
<evidence type="ECO:0000313" key="7">
    <source>
        <dbReference type="Proteomes" id="UP000007798"/>
    </source>
</evidence>
<dbReference type="PANTHER" id="PTHR11461:SF211">
    <property type="entry name" value="GH10112P-RELATED"/>
    <property type="match status" value="1"/>
</dbReference>
<dbReference type="FunCoup" id="B4MJS4">
    <property type="interactions" value="4"/>
</dbReference>
<dbReference type="OMA" id="VPMSLNM"/>
<reference evidence="6 7" key="1">
    <citation type="journal article" date="2007" name="Nature">
        <title>Evolution of genes and genomes on the Drosophila phylogeny.</title>
        <authorList>
            <consortium name="Drosophila 12 Genomes Consortium"/>
            <person name="Clark A.G."/>
            <person name="Eisen M.B."/>
            <person name="Smith D.R."/>
            <person name="Bergman C.M."/>
            <person name="Oliver B."/>
            <person name="Markow T.A."/>
            <person name="Kaufman T.C."/>
            <person name="Kellis M."/>
            <person name="Gelbart W."/>
            <person name="Iyer V.N."/>
            <person name="Pollard D.A."/>
            <person name="Sackton T.B."/>
            <person name="Larracuente A.M."/>
            <person name="Singh N.D."/>
            <person name="Abad J.P."/>
            <person name="Abt D.N."/>
            <person name="Adryan B."/>
            <person name="Aguade M."/>
            <person name="Akashi H."/>
            <person name="Anderson W.W."/>
            <person name="Aquadro C.F."/>
            <person name="Ardell D.H."/>
            <person name="Arguello R."/>
            <person name="Artieri C.G."/>
            <person name="Barbash D.A."/>
            <person name="Barker D."/>
            <person name="Barsanti P."/>
            <person name="Batterham P."/>
            <person name="Batzoglou S."/>
            <person name="Begun D."/>
            <person name="Bhutkar A."/>
            <person name="Blanco E."/>
            <person name="Bosak S.A."/>
            <person name="Bradley R.K."/>
            <person name="Brand A.D."/>
            <person name="Brent M.R."/>
            <person name="Brooks A.N."/>
            <person name="Brown R.H."/>
            <person name="Butlin R.K."/>
            <person name="Caggese C."/>
            <person name="Calvi B.R."/>
            <person name="Bernardo de Carvalho A."/>
            <person name="Caspi A."/>
            <person name="Castrezana S."/>
            <person name="Celniker S.E."/>
            <person name="Chang J.L."/>
            <person name="Chapple C."/>
            <person name="Chatterji S."/>
            <person name="Chinwalla A."/>
            <person name="Civetta A."/>
            <person name="Clifton S.W."/>
            <person name="Comeron J.M."/>
            <person name="Costello J.C."/>
            <person name="Coyne J.A."/>
            <person name="Daub J."/>
            <person name="David R.G."/>
            <person name="Delcher A.L."/>
            <person name="Delehaunty K."/>
            <person name="Do C.B."/>
            <person name="Ebling H."/>
            <person name="Edwards K."/>
            <person name="Eickbush T."/>
            <person name="Evans J.D."/>
            <person name="Filipski A."/>
            <person name="Findeiss S."/>
            <person name="Freyhult E."/>
            <person name="Fulton L."/>
            <person name="Fulton R."/>
            <person name="Garcia A.C."/>
            <person name="Gardiner A."/>
            <person name="Garfield D.A."/>
            <person name="Garvin B.E."/>
            <person name="Gibson G."/>
            <person name="Gilbert D."/>
            <person name="Gnerre S."/>
            <person name="Godfrey J."/>
            <person name="Good R."/>
            <person name="Gotea V."/>
            <person name="Gravely B."/>
            <person name="Greenberg A.J."/>
            <person name="Griffiths-Jones S."/>
            <person name="Gross S."/>
            <person name="Guigo R."/>
            <person name="Gustafson E.A."/>
            <person name="Haerty W."/>
            <person name="Hahn M.W."/>
            <person name="Halligan D.L."/>
            <person name="Halpern A.L."/>
            <person name="Halter G.M."/>
            <person name="Han M.V."/>
            <person name="Heger A."/>
            <person name="Hillier L."/>
            <person name="Hinrichs A.S."/>
            <person name="Holmes I."/>
            <person name="Hoskins R.A."/>
            <person name="Hubisz M.J."/>
            <person name="Hultmark D."/>
            <person name="Huntley M.A."/>
            <person name="Jaffe D.B."/>
            <person name="Jagadeeshan S."/>
            <person name="Jeck W.R."/>
            <person name="Johnson J."/>
            <person name="Jones C.D."/>
            <person name="Jordan W.C."/>
            <person name="Karpen G.H."/>
            <person name="Kataoka E."/>
            <person name="Keightley P.D."/>
            <person name="Kheradpour P."/>
            <person name="Kirkness E.F."/>
            <person name="Koerich L.B."/>
            <person name="Kristiansen K."/>
            <person name="Kudrna D."/>
            <person name="Kulathinal R.J."/>
            <person name="Kumar S."/>
            <person name="Kwok R."/>
            <person name="Lander E."/>
            <person name="Langley C.H."/>
            <person name="Lapoint R."/>
            <person name="Lazzaro B.P."/>
            <person name="Lee S.J."/>
            <person name="Levesque L."/>
            <person name="Li R."/>
            <person name="Lin C.F."/>
            <person name="Lin M.F."/>
            <person name="Lindblad-Toh K."/>
            <person name="Llopart A."/>
            <person name="Long M."/>
            <person name="Low L."/>
            <person name="Lozovsky E."/>
            <person name="Lu J."/>
            <person name="Luo M."/>
            <person name="Machado C.A."/>
            <person name="Makalowski W."/>
            <person name="Marzo M."/>
            <person name="Matsuda M."/>
            <person name="Matzkin L."/>
            <person name="McAllister B."/>
            <person name="McBride C.S."/>
            <person name="McKernan B."/>
            <person name="McKernan K."/>
            <person name="Mendez-Lago M."/>
            <person name="Minx P."/>
            <person name="Mollenhauer M.U."/>
            <person name="Montooth K."/>
            <person name="Mount S.M."/>
            <person name="Mu X."/>
            <person name="Myers E."/>
            <person name="Negre B."/>
            <person name="Newfeld S."/>
            <person name="Nielsen R."/>
            <person name="Noor M.A."/>
            <person name="O'Grady P."/>
            <person name="Pachter L."/>
            <person name="Papaceit M."/>
            <person name="Parisi M.J."/>
            <person name="Parisi M."/>
            <person name="Parts L."/>
            <person name="Pedersen J.S."/>
            <person name="Pesole G."/>
            <person name="Phillippy A.M."/>
            <person name="Ponting C.P."/>
            <person name="Pop M."/>
            <person name="Porcelli D."/>
            <person name="Powell J.R."/>
            <person name="Prohaska S."/>
            <person name="Pruitt K."/>
            <person name="Puig M."/>
            <person name="Quesneville H."/>
            <person name="Ram K.R."/>
            <person name="Rand D."/>
            <person name="Rasmussen M.D."/>
            <person name="Reed L.K."/>
            <person name="Reenan R."/>
            <person name="Reily A."/>
            <person name="Remington K.A."/>
            <person name="Rieger T.T."/>
            <person name="Ritchie M.G."/>
            <person name="Robin C."/>
            <person name="Rogers Y.H."/>
            <person name="Rohde C."/>
            <person name="Rozas J."/>
            <person name="Rubenfield M.J."/>
            <person name="Ruiz A."/>
            <person name="Russo S."/>
            <person name="Salzberg S.L."/>
            <person name="Sanchez-Gracia A."/>
            <person name="Saranga D.J."/>
            <person name="Sato H."/>
            <person name="Schaeffer S.W."/>
            <person name="Schatz M.C."/>
            <person name="Schlenke T."/>
            <person name="Schwartz R."/>
            <person name="Segarra C."/>
            <person name="Singh R.S."/>
            <person name="Sirot L."/>
            <person name="Sirota M."/>
            <person name="Sisneros N.B."/>
            <person name="Smith C.D."/>
            <person name="Smith T.F."/>
            <person name="Spieth J."/>
            <person name="Stage D.E."/>
            <person name="Stark A."/>
            <person name="Stephan W."/>
            <person name="Strausberg R.L."/>
            <person name="Strempel S."/>
            <person name="Sturgill D."/>
            <person name="Sutton G."/>
            <person name="Sutton G.G."/>
            <person name="Tao W."/>
            <person name="Teichmann S."/>
            <person name="Tobari Y.N."/>
            <person name="Tomimura Y."/>
            <person name="Tsolas J.M."/>
            <person name="Valente V.L."/>
            <person name="Venter E."/>
            <person name="Venter J.C."/>
            <person name="Vicario S."/>
            <person name="Vieira F.G."/>
            <person name="Vilella A.J."/>
            <person name="Villasante A."/>
            <person name="Walenz B."/>
            <person name="Wang J."/>
            <person name="Wasserman M."/>
            <person name="Watts T."/>
            <person name="Wilson D."/>
            <person name="Wilson R.K."/>
            <person name="Wing R.A."/>
            <person name="Wolfner M.F."/>
            <person name="Wong A."/>
            <person name="Wong G.K."/>
            <person name="Wu C.I."/>
            <person name="Wu G."/>
            <person name="Yamamoto D."/>
            <person name="Yang H.P."/>
            <person name="Yang S.P."/>
            <person name="Yorke J.A."/>
            <person name="Yoshida K."/>
            <person name="Zdobnov E."/>
            <person name="Zhang P."/>
            <person name="Zhang Y."/>
            <person name="Zimin A.V."/>
            <person name="Baldwin J."/>
            <person name="Abdouelleil A."/>
            <person name="Abdulkadir J."/>
            <person name="Abebe A."/>
            <person name="Abera B."/>
            <person name="Abreu J."/>
            <person name="Acer S.C."/>
            <person name="Aftuck L."/>
            <person name="Alexander A."/>
            <person name="An P."/>
            <person name="Anderson E."/>
            <person name="Anderson S."/>
            <person name="Arachi H."/>
            <person name="Azer M."/>
            <person name="Bachantsang P."/>
            <person name="Barry A."/>
            <person name="Bayul T."/>
            <person name="Berlin A."/>
            <person name="Bessette D."/>
            <person name="Bloom T."/>
            <person name="Blye J."/>
            <person name="Boguslavskiy L."/>
            <person name="Bonnet C."/>
            <person name="Boukhgalter B."/>
            <person name="Bourzgui I."/>
            <person name="Brown A."/>
            <person name="Cahill P."/>
            <person name="Channer S."/>
            <person name="Cheshatsang Y."/>
            <person name="Chuda L."/>
            <person name="Citroen M."/>
            <person name="Collymore A."/>
            <person name="Cooke P."/>
            <person name="Costello M."/>
            <person name="D'Aco K."/>
            <person name="Daza R."/>
            <person name="De Haan G."/>
            <person name="DeGray S."/>
            <person name="DeMaso C."/>
            <person name="Dhargay N."/>
            <person name="Dooley K."/>
            <person name="Dooley E."/>
            <person name="Doricent M."/>
            <person name="Dorje P."/>
            <person name="Dorjee K."/>
            <person name="Dupes A."/>
            <person name="Elong R."/>
            <person name="Falk J."/>
            <person name="Farina A."/>
            <person name="Faro S."/>
            <person name="Ferguson D."/>
            <person name="Fisher S."/>
            <person name="Foley C.D."/>
            <person name="Franke A."/>
            <person name="Friedrich D."/>
            <person name="Gadbois L."/>
            <person name="Gearin G."/>
            <person name="Gearin C.R."/>
            <person name="Giannoukos G."/>
            <person name="Goode T."/>
            <person name="Graham J."/>
            <person name="Grandbois E."/>
            <person name="Grewal S."/>
            <person name="Gyaltsen K."/>
            <person name="Hafez N."/>
            <person name="Hagos B."/>
            <person name="Hall J."/>
            <person name="Henson C."/>
            <person name="Hollinger A."/>
            <person name="Honan T."/>
            <person name="Huard M.D."/>
            <person name="Hughes L."/>
            <person name="Hurhula B."/>
            <person name="Husby M.E."/>
            <person name="Kamat A."/>
            <person name="Kanga B."/>
            <person name="Kashin S."/>
            <person name="Khazanovich D."/>
            <person name="Kisner P."/>
            <person name="Lance K."/>
            <person name="Lara M."/>
            <person name="Lee W."/>
            <person name="Lennon N."/>
            <person name="Letendre F."/>
            <person name="LeVine R."/>
            <person name="Lipovsky A."/>
            <person name="Liu X."/>
            <person name="Liu J."/>
            <person name="Liu S."/>
            <person name="Lokyitsang T."/>
            <person name="Lokyitsang Y."/>
            <person name="Lubonja R."/>
            <person name="Lui A."/>
            <person name="MacDonald P."/>
            <person name="Magnisalis V."/>
            <person name="Maru K."/>
            <person name="Matthews C."/>
            <person name="McCusker W."/>
            <person name="McDonough S."/>
            <person name="Mehta T."/>
            <person name="Meldrim J."/>
            <person name="Meneus L."/>
            <person name="Mihai O."/>
            <person name="Mihalev A."/>
            <person name="Mihova T."/>
            <person name="Mittelman R."/>
            <person name="Mlenga V."/>
            <person name="Montmayeur A."/>
            <person name="Mulrain L."/>
            <person name="Navidi A."/>
            <person name="Naylor J."/>
            <person name="Negash T."/>
            <person name="Nguyen T."/>
            <person name="Nguyen N."/>
            <person name="Nicol R."/>
            <person name="Norbu C."/>
            <person name="Norbu N."/>
            <person name="Novod N."/>
            <person name="O'Neill B."/>
            <person name="Osman S."/>
            <person name="Markiewicz E."/>
            <person name="Oyono O.L."/>
            <person name="Patti C."/>
            <person name="Phunkhang P."/>
            <person name="Pierre F."/>
            <person name="Priest M."/>
            <person name="Raghuraman S."/>
            <person name="Rege F."/>
            <person name="Reyes R."/>
            <person name="Rise C."/>
            <person name="Rogov P."/>
            <person name="Ross K."/>
            <person name="Ryan E."/>
            <person name="Settipalli S."/>
            <person name="Shea T."/>
            <person name="Sherpa N."/>
            <person name="Shi L."/>
            <person name="Shih D."/>
            <person name="Sparrow T."/>
            <person name="Spaulding J."/>
            <person name="Stalker J."/>
            <person name="Stange-Thomann N."/>
            <person name="Stavropoulos S."/>
            <person name="Stone C."/>
            <person name="Strader C."/>
            <person name="Tesfaye S."/>
            <person name="Thomson T."/>
            <person name="Thoulutsang Y."/>
            <person name="Thoulutsang D."/>
            <person name="Topham K."/>
            <person name="Topping I."/>
            <person name="Tsamla T."/>
            <person name="Vassiliev H."/>
            <person name="Vo A."/>
            <person name="Wangchuk T."/>
            <person name="Wangdi T."/>
            <person name="Weiand M."/>
            <person name="Wilkinson J."/>
            <person name="Wilson A."/>
            <person name="Yadav S."/>
            <person name="Young G."/>
            <person name="Yu Q."/>
            <person name="Zembek L."/>
            <person name="Zhong D."/>
            <person name="Zimmer A."/>
            <person name="Zwirko Z."/>
            <person name="Jaffe D.B."/>
            <person name="Alvarez P."/>
            <person name="Brockman W."/>
            <person name="Butler J."/>
            <person name="Chin C."/>
            <person name="Gnerre S."/>
            <person name="Grabherr M."/>
            <person name="Kleber M."/>
            <person name="Mauceli E."/>
            <person name="MacCallum I."/>
        </authorList>
    </citation>
    <scope>NUCLEOTIDE SEQUENCE [LARGE SCALE GENOMIC DNA]</scope>
    <source>
        <strain evidence="7">Tucson 14030-0811.24</strain>
    </source>
</reference>
<dbReference type="InterPro" id="IPR042178">
    <property type="entry name" value="Serpin_sf_1"/>
</dbReference>
<dbReference type="PROSITE" id="PS00284">
    <property type="entry name" value="SERPIN"/>
    <property type="match status" value="1"/>
</dbReference>
<evidence type="ECO:0000256" key="3">
    <source>
        <dbReference type="ARBA" id="ARBA00022900"/>
    </source>
</evidence>
<evidence type="ECO:0000256" key="2">
    <source>
        <dbReference type="ARBA" id="ARBA00022690"/>
    </source>
</evidence>
<dbReference type="HOGENOM" id="CLU_023330_0_1_1"/>
<evidence type="ECO:0000313" key="6">
    <source>
        <dbReference type="EMBL" id="EDW72363.1"/>
    </source>
</evidence>
<proteinExistence type="inferred from homology"/>
<dbReference type="KEGG" id="dwi:6638348"/>
<dbReference type="SMART" id="SM00093">
    <property type="entry name" value="SERPIN"/>
    <property type="match status" value="1"/>
</dbReference>
<keyword evidence="3" id="KW-0722">Serine protease inhibitor</keyword>
<evidence type="ECO:0000259" key="5">
    <source>
        <dbReference type="SMART" id="SM00093"/>
    </source>
</evidence>
<dbReference type="InterPro" id="IPR023795">
    <property type="entry name" value="Serpin_CS"/>
</dbReference>